<dbReference type="InterPro" id="IPR038989">
    <property type="entry name" value="UbiJ"/>
</dbReference>
<dbReference type="EMBL" id="JRAA01000001">
    <property type="protein sequence ID" value="KHF26326.1"/>
    <property type="molecule type" value="Genomic_DNA"/>
</dbReference>
<comment type="subcellular location">
    <subcellularLocation>
        <location evidence="1">Cytoplasm</location>
    </subcellularLocation>
</comment>
<organism evidence="4 6">
    <name type="scientific">Solemya velum gill symbiont</name>
    <dbReference type="NCBI Taxonomy" id="2340"/>
    <lineage>
        <taxon>Bacteria</taxon>
        <taxon>Pseudomonadati</taxon>
        <taxon>Pseudomonadota</taxon>
        <taxon>Gammaproteobacteria</taxon>
        <taxon>sulfur-oxidizing symbionts</taxon>
    </lineage>
</organism>
<comment type="caution">
    <text evidence="4">The sequence shown here is derived from an EMBL/GenBank/DDBJ whole genome shotgun (WGS) entry which is preliminary data.</text>
</comment>
<sequence length="208" mass="23169">MEVSNTLLVGLESAVNQVLEKDQVTRERLAKLHGRRIAIELVGWVTLHCVPDGRGALQIFSAPVEEAEAVISATPFNFAETAMADRREDQVFKGKIRLRGDIHLAEAFSNILADFDFDWEEALSKIAGDLVAHQLGNNLRGVAKWAWRGRRHLNAALGEYLTEEAQLLPTAFEVDEWRDAVDETRDAVERLQARIDLLASKIKQGGTA</sequence>
<dbReference type="GO" id="GO:0005737">
    <property type="term" value="C:cytoplasm"/>
    <property type="evidence" value="ECO:0007669"/>
    <property type="project" value="UniProtKB-SubCell"/>
</dbReference>
<keyword evidence="6" id="KW-1185">Reference proteome</keyword>
<dbReference type="GO" id="GO:0006744">
    <property type="term" value="P:ubiquinone biosynthetic process"/>
    <property type="evidence" value="ECO:0007669"/>
    <property type="project" value="UniProtKB-UniRule"/>
</dbReference>
<dbReference type="Proteomes" id="UP000190962">
    <property type="component" value="Unassembled WGS sequence"/>
</dbReference>
<proteinExistence type="inferred from homology"/>
<dbReference type="GeneID" id="86991993"/>
<dbReference type="STRING" id="2340.JV46_16280"/>
<comment type="pathway">
    <text evidence="1">Cofactor biosynthesis; ubiquinone biosynthesis.</text>
</comment>
<feature type="domain" description="SCP2" evidence="3">
    <location>
        <begin position="16"/>
        <end position="112"/>
    </location>
</feature>
<dbReference type="SUPFAM" id="SSF55718">
    <property type="entry name" value="SCP-like"/>
    <property type="match status" value="1"/>
</dbReference>
<dbReference type="InterPro" id="IPR036527">
    <property type="entry name" value="SCP2_sterol-bd_dom_sf"/>
</dbReference>
<evidence type="ECO:0000313" key="7">
    <source>
        <dbReference type="Proteomes" id="UP000190962"/>
    </source>
</evidence>
<dbReference type="PANTHER" id="PTHR38693">
    <property type="entry name" value="UBIQUINONE BIOSYNTHESIS PROTEIN UBIJ"/>
    <property type="match status" value="1"/>
</dbReference>
<reference evidence="4 6" key="1">
    <citation type="journal article" date="2014" name="BMC Genomics">
        <title>The genome of the intracellular bacterium of the coastal bivalve, Solemya velum: a blueprint for thriving in and out of symbiosis.</title>
        <authorList>
            <person name="Dmytrenko O."/>
            <person name="Russell S.L."/>
            <person name="Loo W.T."/>
            <person name="Fontanez K.M."/>
            <person name="Liao L."/>
            <person name="Roeselers G."/>
            <person name="Sharma R."/>
            <person name="Stewart F.J."/>
            <person name="Newton I.L."/>
            <person name="Woyke T."/>
            <person name="Wu D."/>
            <person name="Lang J.M."/>
            <person name="Eisen J.A."/>
            <person name="Cavanaugh C.M."/>
        </authorList>
    </citation>
    <scope>NUCLEOTIDE SEQUENCE [LARGE SCALE GENOMIC DNA]</scope>
    <source>
        <strain evidence="4 6">WH</strain>
    </source>
</reference>
<name>A0A0B0HFU1_SOVGS</name>
<dbReference type="Pfam" id="PF02036">
    <property type="entry name" value="SCP2"/>
    <property type="match status" value="1"/>
</dbReference>
<dbReference type="eggNOG" id="COG3165">
    <property type="taxonomic scope" value="Bacteria"/>
</dbReference>
<evidence type="ECO:0000256" key="1">
    <source>
        <dbReference type="HAMAP-Rule" id="MF_02215"/>
    </source>
</evidence>
<keyword evidence="1" id="KW-0831">Ubiquinone biosynthesis</keyword>
<dbReference type="InterPro" id="IPR003033">
    <property type="entry name" value="SCP2_sterol-bd_dom"/>
</dbReference>
<dbReference type="OrthoDB" id="9796077at2"/>
<evidence type="ECO:0000313" key="4">
    <source>
        <dbReference type="EMBL" id="KHF26326.1"/>
    </source>
</evidence>
<accession>A0A0B0HFU1</accession>
<dbReference type="RefSeq" id="WP_043116075.1">
    <property type="nucleotide sequence ID" value="NZ_JRAA01000001.1"/>
</dbReference>
<dbReference type="UniPathway" id="UPA00232"/>
<dbReference type="PATRIC" id="fig|2340.3.peg.836"/>
<evidence type="ECO:0000256" key="2">
    <source>
        <dbReference type="SAM" id="Coils"/>
    </source>
</evidence>
<protein>
    <recommendedName>
        <fullName evidence="1">Ubiquinone biosynthesis accessory factor UbiJ</fullName>
    </recommendedName>
</protein>
<evidence type="ECO:0000259" key="3">
    <source>
        <dbReference type="Pfam" id="PF02036"/>
    </source>
</evidence>
<gene>
    <name evidence="1" type="primary">ubiJ</name>
    <name evidence="5" type="ORF">BOV88_04925</name>
    <name evidence="4" type="ORF">JV46_16280</name>
</gene>
<comment type="function">
    <text evidence="1">Required for ubiquinone (coenzyme Q) biosynthesis. Binds hydrophobic ubiquinone biosynthetic intermediates via its SCP2 domain and is essential for the stability of the Ubi complex. May constitute a docking platform where Ubi enzymes assemble and access their SCP2-bound polyprenyl substrates.</text>
</comment>
<evidence type="ECO:0000313" key="5">
    <source>
        <dbReference type="EMBL" id="OOY35584.1"/>
    </source>
</evidence>
<keyword evidence="2" id="KW-0175">Coiled coil</keyword>
<dbReference type="AlphaFoldDB" id="A0A0B0HFU1"/>
<feature type="coiled-coil region" evidence="2">
    <location>
        <begin position="174"/>
        <end position="201"/>
    </location>
</feature>
<dbReference type="Proteomes" id="UP000030856">
    <property type="component" value="Unassembled WGS sequence"/>
</dbReference>
<dbReference type="PANTHER" id="PTHR38693:SF1">
    <property type="entry name" value="UBIQUINONE BIOSYNTHESIS ACCESSORY FACTOR UBIJ"/>
    <property type="match status" value="1"/>
</dbReference>
<evidence type="ECO:0000313" key="6">
    <source>
        <dbReference type="Proteomes" id="UP000030856"/>
    </source>
</evidence>
<keyword evidence="1" id="KW-0963">Cytoplasm</keyword>
<reference evidence="5 7" key="2">
    <citation type="submission" date="2016-11" db="EMBL/GenBank/DDBJ databases">
        <title>Mixed transmission modes and dynamic genome evolution in an obligate animal-bacterial symbiosis.</title>
        <authorList>
            <person name="Russell S.L."/>
            <person name="Corbett-Detig R.B."/>
            <person name="Cavanaugh C.M."/>
        </authorList>
    </citation>
    <scope>NUCLEOTIDE SEQUENCE [LARGE SCALE GENOMIC DNA]</scope>
    <source>
        <strain evidence="5">MA-KB16</strain>
    </source>
</reference>
<dbReference type="HAMAP" id="MF_02215">
    <property type="entry name" value="UbiJ"/>
    <property type="match status" value="1"/>
</dbReference>
<comment type="similarity">
    <text evidence="1">Belongs to the UbiJ family.</text>
</comment>
<dbReference type="EMBL" id="MPNX01000004">
    <property type="protein sequence ID" value="OOY35584.1"/>
    <property type="molecule type" value="Genomic_DNA"/>
</dbReference>